<protein>
    <recommendedName>
        <fullName evidence="6">Secreted protein</fullName>
    </recommendedName>
</protein>
<gene>
    <name evidence="4" type="ORF">ERUC_LOCUS36214</name>
</gene>
<sequence>MFCLFITTLLSINLVVTSAAPPVIFTSDTLVIVIHPEPLRVASPLFSASRSDRSTQPERRLDGSADPFVAAASPPLHAVSNFPFYLVIATSLASFFVNVSSVLPFVPVTPTPRLVAVTPTPRLIATHPSPSGSNKHVFIRARSGRLLYSAAPSPFHDISDHNGPWRSQIYSHHVSINRRSSSTGVSTPPLQDTICRPDTCGLGS</sequence>
<dbReference type="EMBL" id="CAKOAT010597375">
    <property type="protein sequence ID" value="CAH8383731.1"/>
    <property type="molecule type" value="Genomic_DNA"/>
</dbReference>
<proteinExistence type="predicted"/>
<dbReference type="Proteomes" id="UP001642260">
    <property type="component" value="Unassembled WGS sequence"/>
</dbReference>
<feature type="compositionally biased region" description="Polar residues" evidence="1">
    <location>
        <begin position="180"/>
        <end position="190"/>
    </location>
</feature>
<keyword evidence="2" id="KW-1133">Transmembrane helix</keyword>
<evidence type="ECO:0000256" key="2">
    <source>
        <dbReference type="SAM" id="Phobius"/>
    </source>
</evidence>
<accession>A0ABC8LJF0</accession>
<feature type="chain" id="PRO_5044852819" description="Secreted protein" evidence="3">
    <location>
        <begin position="20"/>
        <end position="204"/>
    </location>
</feature>
<organism evidence="4 5">
    <name type="scientific">Eruca vesicaria subsp. sativa</name>
    <name type="common">Garden rocket</name>
    <name type="synonym">Eruca sativa</name>
    <dbReference type="NCBI Taxonomy" id="29727"/>
    <lineage>
        <taxon>Eukaryota</taxon>
        <taxon>Viridiplantae</taxon>
        <taxon>Streptophyta</taxon>
        <taxon>Embryophyta</taxon>
        <taxon>Tracheophyta</taxon>
        <taxon>Spermatophyta</taxon>
        <taxon>Magnoliopsida</taxon>
        <taxon>eudicotyledons</taxon>
        <taxon>Gunneridae</taxon>
        <taxon>Pentapetalae</taxon>
        <taxon>rosids</taxon>
        <taxon>malvids</taxon>
        <taxon>Brassicales</taxon>
        <taxon>Brassicaceae</taxon>
        <taxon>Brassiceae</taxon>
        <taxon>Eruca</taxon>
    </lineage>
</organism>
<feature type="signal peptide" evidence="3">
    <location>
        <begin position="1"/>
        <end position="19"/>
    </location>
</feature>
<comment type="caution">
    <text evidence="4">The sequence shown here is derived from an EMBL/GenBank/DDBJ whole genome shotgun (WGS) entry which is preliminary data.</text>
</comment>
<keyword evidence="2" id="KW-0472">Membrane</keyword>
<keyword evidence="5" id="KW-1185">Reference proteome</keyword>
<feature type="region of interest" description="Disordered" evidence="1">
    <location>
        <begin position="180"/>
        <end position="204"/>
    </location>
</feature>
<keyword evidence="3" id="KW-0732">Signal</keyword>
<evidence type="ECO:0008006" key="6">
    <source>
        <dbReference type="Google" id="ProtNLM"/>
    </source>
</evidence>
<evidence type="ECO:0000313" key="5">
    <source>
        <dbReference type="Proteomes" id="UP001642260"/>
    </source>
</evidence>
<keyword evidence="2" id="KW-0812">Transmembrane</keyword>
<feature type="transmembrane region" description="Helical" evidence="2">
    <location>
        <begin position="84"/>
        <end position="106"/>
    </location>
</feature>
<reference evidence="4 5" key="1">
    <citation type="submission" date="2022-03" db="EMBL/GenBank/DDBJ databases">
        <authorList>
            <person name="Macdonald S."/>
            <person name="Ahmed S."/>
            <person name="Newling K."/>
        </authorList>
    </citation>
    <scope>NUCLEOTIDE SEQUENCE [LARGE SCALE GENOMIC DNA]</scope>
</reference>
<name>A0ABC8LJF0_ERUVS</name>
<evidence type="ECO:0000313" key="4">
    <source>
        <dbReference type="EMBL" id="CAH8383731.1"/>
    </source>
</evidence>
<dbReference type="AlphaFoldDB" id="A0ABC8LJF0"/>
<evidence type="ECO:0000256" key="3">
    <source>
        <dbReference type="SAM" id="SignalP"/>
    </source>
</evidence>
<evidence type="ECO:0000256" key="1">
    <source>
        <dbReference type="SAM" id="MobiDB-lite"/>
    </source>
</evidence>